<dbReference type="InterPro" id="IPR036388">
    <property type="entry name" value="WH-like_DNA-bd_sf"/>
</dbReference>
<dbReference type="GO" id="GO:0006281">
    <property type="term" value="P:DNA repair"/>
    <property type="evidence" value="ECO:0007669"/>
    <property type="project" value="UniProtKB-KW"/>
</dbReference>
<evidence type="ECO:0000256" key="8">
    <source>
        <dbReference type="ARBA" id="ARBA00049348"/>
    </source>
</evidence>
<reference evidence="10" key="2">
    <citation type="submission" date="2020-09" db="EMBL/GenBank/DDBJ databases">
        <authorList>
            <person name="Sun Q."/>
            <person name="Sedlacek I."/>
        </authorList>
    </citation>
    <scope>NUCLEOTIDE SEQUENCE</scope>
    <source>
        <strain evidence="10">CCM 7905</strain>
    </source>
</reference>
<evidence type="ECO:0000313" key="10">
    <source>
        <dbReference type="EMBL" id="GGG21552.1"/>
    </source>
</evidence>
<dbReference type="CDD" id="cd06445">
    <property type="entry name" value="ATase"/>
    <property type="match status" value="1"/>
</dbReference>
<keyword evidence="11" id="KW-1185">Reference proteome</keyword>
<keyword evidence="5" id="KW-0808">Transferase</keyword>
<dbReference type="GO" id="GO:0003908">
    <property type="term" value="F:methylated-DNA-[protein]-cysteine S-methyltransferase activity"/>
    <property type="evidence" value="ECO:0007669"/>
    <property type="project" value="UniProtKB-EC"/>
</dbReference>
<name>A0A917G3N7_9NOCA</name>
<feature type="domain" description="Methylated-DNA-[protein]-cysteine S-methyltransferase DNA binding" evidence="9">
    <location>
        <begin position="89"/>
        <end position="170"/>
    </location>
</feature>
<dbReference type="EMBL" id="BMCU01000004">
    <property type="protein sequence ID" value="GGG21552.1"/>
    <property type="molecule type" value="Genomic_DNA"/>
</dbReference>
<comment type="catalytic activity">
    <reaction evidence="1">
        <text>a 4-O-methyl-thymidine in DNA + L-cysteinyl-[protein] = a thymidine in DNA + S-methyl-L-cysteinyl-[protein]</text>
        <dbReference type="Rhea" id="RHEA:53428"/>
        <dbReference type="Rhea" id="RHEA-COMP:10131"/>
        <dbReference type="Rhea" id="RHEA-COMP:10132"/>
        <dbReference type="Rhea" id="RHEA-COMP:13555"/>
        <dbReference type="Rhea" id="RHEA-COMP:13556"/>
        <dbReference type="ChEBI" id="CHEBI:29950"/>
        <dbReference type="ChEBI" id="CHEBI:82612"/>
        <dbReference type="ChEBI" id="CHEBI:137386"/>
        <dbReference type="ChEBI" id="CHEBI:137387"/>
        <dbReference type="EC" id="2.1.1.63"/>
    </reaction>
</comment>
<evidence type="ECO:0000256" key="3">
    <source>
        <dbReference type="ARBA" id="ARBA00011918"/>
    </source>
</evidence>
<comment type="similarity">
    <text evidence="2">Belongs to the MGMT family.</text>
</comment>
<gene>
    <name evidence="10" type="ORF">GCM10007304_39190</name>
</gene>
<keyword evidence="7" id="KW-0234">DNA repair</keyword>
<dbReference type="Gene3D" id="1.10.10.10">
    <property type="entry name" value="Winged helix-like DNA-binding domain superfamily/Winged helix DNA-binding domain"/>
    <property type="match status" value="1"/>
</dbReference>
<dbReference type="InterPro" id="IPR036631">
    <property type="entry name" value="MGMT_N_sf"/>
</dbReference>
<dbReference type="SUPFAM" id="SSF46767">
    <property type="entry name" value="Methylated DNA-protein cysteine methyltransferase, C-terminal domain"/>
    <property type="match status" value="1"/>
</dbReference>
<dbReference type="Proteomes" id="UP000654257">
    <property type="component" value="Unassembled WGS sequence"/>
</dbReference>
<comment type="catalytic activity">
    <reaction evidence="8">
        <text>a 6-O-methyl-2'-deoxyguanosine in DNA + L-cysteinyl-[protein] = S-methyl-L-cysteinyl-[protein] + a 2'-deoxyguanosine in DNA</text>
        <dbReference type="Rhea" id="RHEA:24000"/>
        <dbReference type="Rhea" id="RHEA-COMP:10131"/>
        <dbReference type="Rhea" id="RHEA-COMP:10132"/>
        <dbReference type="Rhea" id="RHEA-COMP:11367"/>
        <dbReference type="Rhea" id="RHEA-COMP:11368"/>
        <dbReference type="ChEBI" id="CHEBI:29950"/>
        <dbReference type="ChEBI" id="CHEBI:82612"/>
        <dbReference type="ChEBI" id="CHEBI:85445"/>
        <dbReference type="ChEBI" id="CHEBI:85448"/>
        <dbReference type="EC" id="2.1.1.63"/>
    </reaction>
</comment>
<evidence type="ECO:0000313" key="11">
    <source>
        <dbReference type="Proteomes" id="UP000654257"/>
    </source>
</evidence>
<dbReference type="InterPro" id="IPR014048">
    <property type="entry name" value="MethylDNA_cys_MeTrfase_DNA-bd"/>
</dbReference>
<dbReference type="Pfam" id="PF01035">
    <property type="entry name" value="DNA_binding_1"/>
    <property type="match status" value="1"/>
</dbReference>
<dbReference type="EC" id="2.1.1.63" evidence="3"/>
<comment type="caution">
    <text evidence="10">The sequence shown here is derived from an EMBL/GenBank/DDBJ whole genome shotgun (WGS) entry which is preliminary data.</text>
</comment>
<sequence length="179" mass="18296">MTSPVILGGVNATGFHLFDTAFGTCGVGWNDDAIVTVALPEDDVRSLTGLESEPTPLARTAVDGIRALLAGDAVDLGAIPVALDHLPSFDREVYAVTRTIPRGRTLTYGQVAALIGRPKAAQAVGRALGRNPVPIVVPCHRILGAGTEVGGFSAPGGAATKAKILAAEGVAGFEEPTLF</sequence>
<evidence type="ECO:0000259" key="9">
    <source>
        <dbReference type="Pfam" id="PF01035"/>
    </source>
</evidence>
<dbReference type="AlphaFoldDB" id="A0A917G3N7"/>
<dbReference type="FunFam" id="1.10.10.10:FF:000214">
    <property type="entry name" value="Methylated-DNA--protein-cysteine methyltransferase"/>
    <property type="match status" value="1"/>
</dbReference>
<dbReference type="GO" id="GO:0032259">
    <property type="term" value="P:methylation"/>
    <property type="evidence" value="ECO:0007669"/>
    <property type="project" value="UniProtKB-KW"/>
</dbReference>
<keyword evidence="6" id="KW-0227">DNA damage</keyword>
<dbReference type="SUPFAM" id="SSF53155">
    <property type="entry name" value="Methylated DNA-protein cysteine methyltransferase domain"/>
    <property type="match status" value="1"/>
</dbReference>
<dbReference type="PANTHER" id="PTHR10815">
    <property type="entry name" value="METHYLATED-DNA--PROTEIN-CYSTEINE METHYLTRANSFERASE"/>
    <property type="match status" value="1"/>
</dbReference>
<dbReference type="InterPro" id="IPR036217">
    <property type="entry name" value="MethylDNA_cys_MeTrfase_DNAb"/>
</dbReference>
<evidence type="ECO:0000256" key="4">
    <source>
        <dbReference type="ARBA" id="ARBA00022603"/>
    </source>
</evidence>
<reference evidence="10" key="1">
    <citation type="journal article" date="2014" name="Int. J. Syst. Evol. Microbiol.">
        <title>Complete genome sequence of Corynebacterium casei LMG S-19264T (=DSM 44701T), isolated from a smear-ripened cheese.</title>
        <authorList>
            <consortium name="US DOE Joint Genome Institute (JGI-PGF)"/>
            <person name="Walter F."/>
            <person name="Albersmeier A."/>
            <person name="Kalinowski J."/>
            <person name="Ruckert C."/>
        </authorList>
    </citation>
    <scope>NUCLEOTIDE SEQUENCE</scope>
    <source>
        <strain evidence="10">CCM 7905</strain>
    </source>
</reference>
<dbReference type="RefSeq" id="WP_188546563.1">
    <property type="nucleotide sequence ID" value="NZ_BMCU01000004.1"/>
</dbReference>
<dbReference type="NCBIfam" id="TIGR00589">
    <property type="entry name" value="ogt"/>
    <property type="match status" value="1"/>
</dbReference>
<evidence type="ECO:0000256" key="6">
    <source>
        <dbReference type="ARBA" id="ARBA00022763"/>
    </source>
</evidence>
<accession>A0A917G3N7</accession>
<organism evidence="10 11">
    <name type="scientific">Rhodococcoides trifolii</name>
    <dbReference type="NCBI Taxonomy" id="908250"/>
    <lineage>
        <taxon>Bacteria</taxon>
        <taxon>Bacillati</taxon>
        <taxon>Actinomycetota</taxon>
        <taxon>Actinomycetes</taxon>
        <taxon>Mycobacteriales</taxon>
        <taxon>Nocardiaceae</taxon>
        <taxon>Rhodococcoides</taxon>
    </lineage>
</organism>
<evidence type="ECO:0000256" key="2">
    <source>
        <dbReference type="ARBA" id="ARBA00008711"/>
    </source>
</evidence>
<dbReference type="PROSITE" id="PS00374">
    <property type="entry name" value="MGMT"/>
    <property type="match status" value="1"/>
</dbReference>
<keyword evidence="4 10" id="KW-0489">Methyltransferase</keyword>
<dbReference type="InterPro" id="IPR001497">
    <property type="entry name" value="MethylDNA_cys_MeTrfase_AS"/>
</dbReference>
<protein>
    <recommendedName>
        <fullName evidence="3">methylated-DNA--[protein]-cysteine S-methyltransferase</fullName>
        <ecNumber evidence="3">2.1.1.63</ecNumber>
    </recommendedName>
</protein>
<evidence type="ECO:0000256" key="7">
    <source>
        <dbReference type="ARBA" id="ARBA00023204"/>
    </source>
</evidence>
<evidence type="ECO:0000256" key="5">
    <source>
        <dbReference type="ARBA" id="ARBA00022679"/>
    </source>
</evidence>
<dbReference type="PANTHER" id="PTHR10815:SF5">
    <property type="entry name" value="METHYLATED-DNA--PROTEIN-CYSTEINE METHYLTRANSFERASE"/>
    <property type="match status" value="1"/>
</dbReference>
<evidence type="ECO:0000256" key="1">
    <source>
        <dbReference type="ARBA" id="ARBA00001286"/>
    </source>
</evidence>
<proteinExistence type="inferred from homology"/>